<dbReference type="InterPro" id="IPR029060">
    <property type="entry name" value="PIN-like_dom_sf"/>
</dbReference>
<organism evidence="1 2">
    <name type="scientific">Candidatus Desantisbacteria bacterium CG_4_10_14_0_8_um_filter_48_22</name>
    <dbReference type="NCBI Taxonomy" id="1974543"/>
    <lineage>
        <taxon>Bacteria</taxon>
        <taxon>Candidatus Desantisiibacteriota</taxon>
    </lineage>
</organism>
<dbReference type="AlphaFoldDB" id="A0A2M7SEW3"/>
<evidence type="ECO:0000313" key="2">
    <source>
        <dbReference type="Proteomes" id="UP000229307"/>
    </source>
</evidence>
<dbReference type="Proteomes" id="UP000229307">
    <property type="component" value="Unassembled WGS sequence"/>
</dbReference>
<comment type="caution">
    <text evidence="1">The sequence shown here is derived from an EMBL/GenBank/DDBJ whole genome shotgun (WGS) entry which is preliminary data.</text>
</comment>
<name>A0A2M7SEW3_9BACT</name>
<protein>
    <recommendedName>
        <fullName evidence="3">PIN domain-containing protein</fullName>
    </recommendedName>
</protein>
<evidence type="ECO:0008006" key="3">
    <source>
        <dbReference type="Google" id="ProtNLM"/>
    </source>
</evidence>
<proteinExistence type="predicted"/>
<dbReference type="EMBL" id="PFMR01000041">
    <property type="protein sequence ID" value="PIZ18075.1"/>
    <property type="molecule type" value="Genomic_DNA"/>
</dbReference>
<evidence type="ECO:0000313" key="1">
    <source>
        <dbReference type="EMBL" id="PIZ18075.1"/>
    </source>
</evidence>
<accession>A0A2M7SEW3</accession>
<sequence>MNIFLDTNIIIEAGARKEHHDLIALAKKGIINLFISLDILGEQKYRQLLWFYNKNSLGKLEQIEENDKKEWKFWQEVNFESADDCSFSKLVDYSLNKTEEEILKFDNKGEYQLLDELKMKFKIKDKDSINIMVAHSANMDYFLTWDNDLIKKTKQVLWLKPKVATPFDFIQTMSKRLPKNYTPCNL</sequence>
<reference evidence="2" key="1">
    <citation type="submission" date="2017-09" db="EMBL/GenBank/DDBJ databases">
        <title>Depth-based differentiation of microbial function through sediment-hosted aquifers and enrichment of novel symbionts in the deep terrestrial subsurface.</title>
        <authorList>
            <person name="Probst A.J."/>
            <person name="Ladd B."/>
            <person name="Jarett J.K."/>
            <person name="Geller-Mcgrath D.E."/>
            <person name="Sieber C.M.K."/>
            <person name="Emerson J.B."/>
            <person name="Anantharaman K."/>
            <person name="Thomas B.C."/>
            <person name="Malmstrom R."/>
            <person name="Stieglmeier M."/>
            <person name="Klingl A."/>
            <person name="Woyke T."/>
            <person name="Ryan C.M."/>
            <person name="Banfield J.F."/>
        </authorList>
    </citation>
    <scope>NUCLEOTIDE SEQUENCE [LARGE SCALE GENOMIC DNA]</scope>
</reference>
<gene>
    <name evidence="1" type="ORF">COY52_01380</name>
</gene>
<dbReference type="SUPFAM" id="SSF88723">
    <property type="entry name" value="PIN domain-like"/>
    <property type="match status" value="1"/>
</dbReference>